<name>A0A9P4SK61_9PEZI</name>
<proteinExistence type="inferred from homology"/>
<dbReference type="PRINTS" id="PR01813">
    <property type="entry name" value="ANNEXINFUNGI"/>
</dbReference>
<keyword evidence="3 4" id="KW-0041">Annexin</keyword>
<dbReference type="InterPro" id="IPR018502">
    <property type="entry name" value="Annexin_repeat"/>
</dbReference>
<feature type="compositionally biased region" description="Low complexity" evidence="5">
    <location>
        <begin position="1"/>
        <end position="16"/>
    </location>
</feature>
<keyword evidence="4" id="KW-0111">Calcium/phospholipid-binding</keyword>
<dbReference type="InterPro" id="IPR037104">
    <property type="entry name" value="Annexin_sf"/>
</dbReference>
<feature type="compositionally biased region" description="Low complexity" evidence="5">
    <location>
        <begin position="95"/>
        <end position="108"/>
    </location>
</feature>
<dbReference type="GO" id="GO:0005544">
    <property type="term" value="F:calcium-dependent phospholipid binding"/>
    <property type="evidence" value="ECO:0007669"/>
    <property type="project" value="UniProtKB-KW"/>
</dbReference>
<dbReference type="FunFam" id="1.10.220.10:FF:000005">
    <property type="entry name" value="Annexin"/>
    <property type="match status" value="1"/>
</dbReference>
<dbReference type="Gene3D" id="1.10.220.10">
    <property type="entry name" value="Annexin"/>
    <property type="match status" value="4"/>
</dbReference>
<dbReference type="Pfam" id="PF00191">
    <property type="entry name" value="Annexin"/>
    <property type="match status" value="4"/>
</dbReference>
<gene>
    <name evidence="6" type="ORF">M501DRAFT_1005925</name>
</gene>
<dbReference type="PANTHER" id="PTHR10502:SF102">
    <property type="entry name" value="ANNEXIN B11"/>
    <property type="match status" value="1"/>
</dbReference>
<comment type="domain">
    <text evidence="4">A pair of annexin repeats may form one binding site for calcium and phospholipid.</text>
</comment>
<dbReference type="InterPro" id="IPR001464">
    <property type="entry name" value="Annexin"/>
</dbReference>
<evidence type="ECO:0000256" key="3">
    <source>
        <dbReference type="ARBA" id="ARBA00023216"/>
    </source>
</evidence>
<dbReference type="PRINTS" id="PR00196">
    <property type="entry name" value="ANNEXIN"/>
</dbReference>
<organism evidence="6 7">
    <name type="scientific">Patellaria atrata CBS 101060</name>
    <dbReference type="NCBI Taxonomy" id="1346257"/>
    <lineage>
        <taxon>Eukaryota</taxon>
        <taxon>Fungi</taxon>
        <taxon>Dikarya</taxon>
        <taxon>Ascomycota</taxon>
        <taxon>Pezizomycotina</taxon>
        <taxon>Dothideomycetes</taxon>
        <taxon>Dothideomycetes incertae sedis</taxon>
        <taxon>Patellariales</taxon>
        <taxon>Patellariaceae</taxon>
        <taxon>Patellaria</taxon>
    </lineage>
</organism>
<keyword evidence="4" id="KW-0106">Calcium</keyword>
<evidence type="ECO:0000256" key="4">
    <source>
        <dbReference type="RuleBase" id="RU003540"/>
    </source>
</evidence>
<feature type="compositionally biased region" description="Pro residues" evidence="5">
    <location>
        <begin position="129"/>
        <end position="140"/>
    </location>
</feature>
<dbReference type="PROSITE" id="PS51897">
    <property type="entry name" value="ANNEXIN_2"/>
    <property type="match status" value="4"/>
</dbReference>
<feature type="compositionally biased region" description="Pro residues" evidence="5">
    <location>
        <begin position="57"/>
        <end position="77"/>
    </location>
</feature>
<accession>A0A9P4SK61</accession>
<dbReference type="PANTHER" id="PTHR10502">
    <property type="entry name" value="ANNEXIN"/>
    <property type="match status" value="1"/>
</dbReference>
<dbReference type="GO" id="GO:0005737">
    <property type="term" value="C:cytoplasm"/>
    <property type="evidence" value="ECO:0007669"/>
    <property type="project" value="TreeGrafter"/>
</dbReference>
<evidence type="ECO:0000256" key="1">
    <source>
        <dbReference type="ARBA" id="ARBA00007831"/>
    </source>
</evidence>
<dbReference type="GO" id="GO:0005634">
    <property type="term" value="C:nucleus"/>
    <property type="evidence" value="ECO:0007669"/>
    <property type="project" value="TreeGrafter"/>
</dbReference>
<sequence>MSGYYPPHGQGGYPPYQGQPPPQGHSPYPQQGYPPPPMQNQQYPPPQGYPQQQQPYGAPPPYPPPQQGYGGPPPGQYPPQQQQYGGSPYPPPPQQGYGPPQGQYGPPQGQYPPPQQPPMQQQQWGPGPQGNPTPPSPGYGPLPQVQINVIPQVEGLRKAMKGIGTDEATLIKILSQQDPIQIEHIRKTFTQRFGRDLIRDIMSETSGDFETGLVALARGPLLADAYNLKDAIKGVGTNEALLNDVLLGRSNADIRAIKQAYQQEFRSSLEADVRGDLSMKTEQLFAMVLSGTRQEDSVPVNPGQVDADVAEVHRATDGKIGTDQVTVCQIFTNRNDNQLRAISHAYEAKYKKPLARVIKNEFSGHMEDALLLQLARAVDRAKSDADQLEDTMKGMGTKEKLLVQRLISIHWNKQRMQQARAAYKHIYHQELPSRIRGETRGDFQKLLLACLE</sequence>
<dbReference type="InterPro" id="IPR009117">
    <property type="entry name" value="ANX14"/>
</dbReference>
<reference evidence="6" key="1">
    <citation type="journal article" date="2020" name="Stud. Mycol.">
        <title>101 Dothideomycetes genomes: a test case for predicting lifestyles and emergence of pathogens.</title>
        <authorList>
            <person name="Haridas S."/>
            <person name="Albert R."/>
            <person name="Binder M."/>
            <person name="Bloem J."/>
            <person name="Labutti K."/>
            <person name="Salamov A."/>
            <person name="Andreopoulos B."/>
            <person name="Baker S."/>
            <person name="Barry K."/>
            <person name="Bills G."/>
            <person name="Bluhm B."/>
            <person name="Cannon C."/>
            <person name="Castanera R."/>
            <person name="Culley D."/>
            <person name="Daum C."/>
            <person name="Ezra D."/>
            <person name="Gonzalez J."/>
            <person name="Henrissat B."/>
            <person name="Kuo A."/>
            <person name="Liang C."/>
            <person name="Lipzen A."/>
            <person name="Lutzoni F."/>
            <person name="Magnuson J."/>
            <person name="Mondo S."/>
            <person name="Nolan M."/>
            <person name="Ohm R."/>
            <person name="Pangilinan J."/>
            <person name="Park H.-J."/>
            <person name="Ramirez L."/>
            <person name="Alfaro M."/>
            <person name="Sun H."/>
            <person name="Tritt A."/>
            <person name="Yoshinaga Y."/>
            <person name="Zwiers L.-H."/>
            <person name="Turgeon B."/>
            <person name="Goodwin S."/>
            <person name="Spatafora J."/>
            <person name="Crous P."/>
            <person name="Grigoriev I."/>
        </authorList>
    </citation>
    <scope>NUCLEOTIDE SEQUENCE</scope>
    <source>
        <strain evidence="6">CBS 101060</strain>
    </source>
</reference>
<dbReference type="OrthoDB" id="37886at2759"/>
<dbReference type="GO" id="GO:0012506">
    <property type="term" value="C:vesicle membrane"/>
    <property type="evidence" value="ECO:0007669"/>
    <property type="project" value="TreeGrafter"/>
</dbReference>
<feature type="compositionally biased region" description="Pro residues" evidence="5">
    <location>
        <begin position="32"/>
        <end position="48"/>
    </location>
</feature>
<dbReference type="Proteomes" id="UP000799429">
    <property type="component" value="Unassembled WGS sequence"/>
</dbReference>
<protein>
    <recommendedName>
        <fullName evidence="4">Annexin</fullName>
    </recommendedName>
</protein>
<dbReference type="GO" id="GO:0005509">
    <property type="term" value="F:calcium ion binding"/>
    <property type="evidence" value="ECO:0007669"/>
    <property type="project" value="InterPro"/>
</dbReference>
<feature type="compositionally biased region" description="Low complexity" evidence="5">
    <location>
        <begin position="78"/>
        <end position="87"/>
    </location>
</feature>
<dbReference type="SMART" id="SM00335">
    <property type="entry name" value="ANX"/>
    <property type="match status" value="4"/>
</dbReference>
<keyword evidence="7" id="KW-1185">Reference proteome</keyword>
<dbReference type="SUPFAM" id="SSF47874">
    <property type="entry name" value="Annexin"/>
    <property type="match status" value="1"/>
</dbReference>
<feature type="region of interest" description="Disordered" evidence="5">
    <location>
        <begin position="1"/>
        <end position="144"/>
    </location>
</feature>
<comment type="similarity">
    <text evidence="1 4">Belongs to the annexin family.</text>
</comment>
<evidence type="ECO:0000256" key="5">
    <source>
        <dbReference type="SAM" id="MobiDB-lite"/>
    </source>
</evidence>
<dbReference type="GO" id="GO:0005886">
    <property type="term" value="C:plasma membrane"/>
    <property type="evidence" value="ECO:0007669"/>
    <property type="project" value="TreeGrafter"/>
</dbReference>
<keyword evidence="2 4" id="KW-0677">Repeat</keyword>
<evidence type="ECO:0000313" key="6">
    <source>
        <dbReference type="EMBL" id="KAF2843335.1"/>
    </source>
</evidence>
<comment type="caution">
    <text evidence="6">The sequence shown here is derived from an EMBL/GenBank/DDBJ whole genome shotgun (WGS) entry which is preliminary data.</text>
</comment>
<evidence type="ECO:0000313" key="7">
    <source>
        <dbReference type="Proteomes" id="UP000799429"/>
    </source>
</evidence>
<dbReference type="InterPro" id="IPR018252">
    <property type="entry name" value="Annexin_repeat_CS"/>
</dbReference>
<dbReference type="GO" id="GO:0001786">
    <property type="term" value="F:phosphatidylserine binding"/>
    <property type="evidence" value="ECO:0007669"/>
    <property type="project" value="TreeGrafter"/>
</dbReference>
<dbReference type="AlphaFoldDB" id="A0A9P4SK61"/>
<evidence type="ECO:0000256" key="2">
    <source>
        <dbReference type="ARBA" id="ARBA00022737"/>
    </source>
</evidence>
<dbReference type="EMBL" id="MU006089">
    <property type="protein sequence ID" value="KAF2843335.1"/>
    <property type="molecule type" value="Genomic_DNA"/>
</dbReference>
<dbReference type="PROSITE" id="PS00223">
    <property type="entry name" value="ANNEXIN_1"/>
    <property type="match status" value="1"/>
</dbReference>